<feature type="domain" description="Resolvase/invertase-type recombinase catalytic" evidence="5">
    <location>
        <begin position="2"/>
        <end position="137"/>
    </location>
</feature>
<evidence type="ECO:0000259" key="5">
    <source>
        <dbReference type="PROSITE" id="PS51736"/>
    </source>
</evidence>
<keyword evidence="1" id="KW-0229">DNA integration</keyword>
<dbReference type="Gene3D" id="3.40.50.1390">
    <property type="entry name" value="Resolvase, N-terminal catalytic domain"/>
    <property type="match status" value="1"/>
</dbReference>
<dbReference type="PANTHER" id="PTHR30461:SF2">
    <property type="entry name" value="SERINE RECOMBINASE PINE-RELATED"/>
    <property type="match status" value="1"/>
</dbReference>
<dbReference type="Pfam" id="PF00239">
    <property type="entry name" value="Resolvase"/>
    <property type="match status" value="1"/>
</dbReference>
<evidence type="ECO:0000313" key="7">
    <source>
        <dbReference type="Proteomes" id="UP001297092"/>
    </source>
</evidence>
<sequence>MNYISYIRVSTTRQGISGLGLQAQKSAVKNFLKPEDNLLVEFQEVESGKNNERTMLKEAIQRCKEMNATLLIAKLDRLSRNVSFIYTLRDSKIDFVCADMPNASPVTIGIMAVLAQDERERISQRTKSALEELKSKGVKLGKPENLSDFSRKRSLQVRQEKANNNINNRLATALIVSMRKENKSYSIIAEELNASGYKTRRNKNFSAMSVKRLYDRHSVKCA</sequence>
<evidence type="ECO:0000256" key="1">
    <source>
        <dbReference type="ARBA" id="ARBA00022908"/>
    </source>
</evidence>
<reference evidence="6 7" key="1">
    <citation type="submission" date="2021-05" db="EMBL/GenBank/DDBJ databases">
        <title>Aequorivita echinoideorum JCM 30378 genome.</title>
        <authorList>
            <person name="Zhang H."/>
            <person name="Li C."/>
        </authorList>
    </citation>
    <scope>NUCLEOTIDE SEQUENCE [LARGE SCALE GENOMIC DNA]</scope>
    <source>
        <strain evidence="6 7">JCM30378</strain>
    </source>
</reference>
<dbReference type="PROSITE" id="PS51736">
    <property type="entry name" value="RECOMBINASES_3"/>
    <property type="match status" value="1"/>
</dbReference>
<evidence type="ECO:0000313" key="6">
    <source>
        <dbReference type="EMBL" id="MBT0606829.1"/>
    </source>
</evidence>
<dbReference type="InterPro" id="IPR050639">
    <property type="entry name" value="SSR_resolvase"/>
</dbReference>
<accession>A0ABS5S0U3</accession>
<proteinExistence type="predicted"/>
<dbReference type="SMART" id="SM00857">
    <property type="entry name" value="Resolvase"/>
    <property type="match status" value="1"/>
</dbReference>
<dbReference type="RefSeq" id="WP_214111703.1">
    <property type="nucleotide sequence ID" value="NZ_JAHCTB010000001.1"/>
</dbReference>
<dbReference type="Proteomes" id="UP001297092">
    <property type="component" value="Unassembled WGS sequence"/>
</dbReference>
<dbReference type="InterPro" id="IPR006119">
    <property type="entry name" value="Resolv_N"/>
</dbReference>
<evidence type="ECO:0000256" key="2">
    <source>
        <dbReference type="ARBA" id="ARBA00023125"/>
    </source>
</evidence>
<dbReference type="CDD" id="cd00338">
    <property type="entry name" value="Ser_Recombinase"/>
    <property type="match status" value="1"/>
</dbReference>
<evidence type="ECO:0000256" key="3">
    <source>
        <dbReference type="ARBA" id="ARBA00023172"/>
    </source>
</evidence>
<dbReference type="EMBL" id="JAHCTB010000001">
    <property type="protein sequence ID" value="MBT0606829.1"/>
    <property type="molecule type" value="Genomic_DNA"/>
</dbReference>
<dbReference type="SUPFAM" id="SSF53041">
    <property type="entry name" value="Resolvase-like"/>
    <property type="match status" value="1"/>
</dbReference>
<dbReference type="PANTHER" id="PTHR30461">
    <property type="entry name" value="DNA-INVERTASE FROM LAMBDOID PROPHAGE"/>
    <property type="match status" value="1"/>
</dbReference>
<keyword evidence="7" id="KW-1185">Reference proteome</keyword>
<gene>
    <name evidence="6" type="ORF">KIV10_01415</name>
</gene>
<evidence type="ECO:0000256" key="4">
    <source>
        <dbReference type="PROSITE-ProRule" id="PRU10137"/>
    </source>
</evidence>
<keyword evidence="2" id="KW-0238">DNA-binding</keyword>
<comment type="caution">
    <text evidence="6">The sequence shown here is derived from an EMBL/GenBank/DDBJ whole genome shotgun (WGS) entry which is preliminary data.</text>
</comment>
<dbReference type="InterPro" id="IPR006118">
    <property type="entry name" value="Recombinase_CS"/>
</dbReference>
<keyword evidence="3" id="KW-0233">DNA recombination</keyword>
<feature type="active site" description="O-(5'-phospho-DNA)-serine intermediate" evidence="4">
    <location>
        <position position="10"/>
    </location>
</feature>
<protein>
    <submittedName>
        <fullName evidence="6">Recombinase family protein</fullName>
    </submittedName>
</protein>
<name>A0ABS5S0U3_9FLAO</name>
<dbReference type="InterPro" id="IPR036162">
    <property type="entry name" value="Resolvase-like_N_sf"/>
</dbReference>
<organism evidence="6 7">
    <name type="scientific">Aequorivita echinoideorum</name>
    <dbReference type="NCBI Taxonomy" id="1549647"/>
    <lineage>
        <taxon>Bacteria</taxon>
        <taxon>Pseudomonadati</taxon>
        <taxon>Bacteroidota</taxon>
        <taxon>Flavobacteriia</taxon>
        <taxon>Flavobacteriales</taxon>
        <taxon>Flavobacteriaceae</taxon>
        <taxon>Aequorivita</taxon>
    </lineage>
</organism>
<dbReference type="PROSITE" id="PS00397">
    <property type="entry name" value="RECOMBINASES_1"/>
    <property type="match status" value="1"/>
</dbReference>